<name>A0ABP8NNA4_9BACT</name>
<feature type="domain" description="PKD" evidence="2">
    <location>
        <begin position="790"/>
        <end position="833"/>
    </location>
</feature>
<organism evidence="3 4">
    <name type="scientific">Nemorincola caseinilytica</name>
    <dbReference type="NCBI Taxonomy" id="2054315"/>
    <lineage>
        <taxon>Bacteria</taxon>
        <taxon>Pseudomonadati</taxon>
        <taxon>Bacteroidota</taxon>
        <taxon>Chitinophagia</taxon>
        <taxon>Chitinophagales</taxon>
        <taxon>Chitinophagaceae</taxon>
        <taxon>Nemorincola</taxon>
    </lineage>
</organism>
<dbReference type="EMBL" id="BAABFA010000019">
    <property type="protein sequence ID" value="GAA4468635.1"/>
    <property type="molecule type" value="Genomic_DNA"/>
</dbReference>
<evidence type="ECO:0000256" key="1">
    <source>
        <dbReference type="SAM" id="SignalP"/>
    </source>
</evidence>
<proteinExistence type="predicted"/>
<protein>
    <recommendedName>
        <fullName evidence="2">PKD domain-containing protein</fullName>
    </recommendedName>
</protein>
<evidence type="ECO:0000313" key="3">
    <source>
        <dbReference type="EMBL" id="GAA4468635.1"/>
    </source>
</evidence>
<dbReference type="InterPro" id="IPR022409">
    <property type="entry name" value="PKD/Chitinase_dom"/>
</dbReference>
<dbReference type="Pfam" id="PF18911">
    <property type="entry name" value="PKD_4"/>
    <property type="match status" value="4"/>
</dbReference>
<evidence type="ECO:0000313" key="4">
    <source>
        <dbReference type="Proteomes" id="UP001500067"/>
    </source>
</evidence>
<dbReference type="InterPro" id="IPR052918">
    <property type="entry name" value="Motility_Chemotaxis_Reg"/>
</dbReference>
<dbReference type="InterPro" id="IPR057708">
    <property type="entry name" value="DUF7948"/>
</dbReference>
<dbReference type="Proteomes" id="UP001500067">
    <property type="component" value="Unassembled WGS sequence"/>
</dbReference>
<dbReference type="Gene3D" id="2.60.40.10">
    <property type="entry name" value="Immunoglobulins"/>
    <property type="match status" value="4"/>
</dbReference>
<dbReference type="InterPro" id="IPR013783">
    <property type="entry name" value="Ig-like_fold"/>
</dbReference>
<feature type="signal peptide" evidence="1">
    <location>
        <begin position="1"/>
        <end position="21"/>
    </location>
</feature>
<gene>
    <name evidence="3" type="ORF">GCM10023093_26630</name>
</gene>
<dbReference type="Pfam" id="PF25778">
    <property type="entry name" value="DUF7948"/>
    <property type="match status" value="1"/>
</dbReference>
<sequence length="1193" mass="127930">MKKHYTLLYCLLAVLLPSAWAQSVPPTEFIENRGQWGEWIKYKAKTIAGEMDLEKDGFRCILADPTNTERLDSFHHGQLTENPLLKFHVYKMTLEGASEGVTIKGNKQQTNYYNYYLGNDPKRWKGGIHPYLSLEYNGIYRNIDMHVSSEGTALVYEFFVMPGGDASQIKIRFDGQDKISVNKKGTLVINTSVGTVSETKPYVYQYINNNKVEVACNFHLEGNILTFDIPNGYDHNATLIIDPVTYWASFTGSTADNWGFTATYDNVGNFYMGGIVNCLAAAGGGSFPVDPGAYQTTWGGGQGASGIQFGSDIAIMKLTPDGSSRIYATYLGGANNERPHSLVVDNAGNLVIAGRTLSPNFPVTASAVQSAKAGGWDIIVSKLSASGSALMASTFMGGTGDDGVNFDSTEYYYGHLKYNYGDDARSEVLTDNLGNIYVTSSTSSANFPVTSTAIASTLAGMQDGVVFKLNASMTSLLWSTYLSGTLDEAGYVLGFNPSQTSVYVGGGTSSTNFPVGPGGWRTTYQGDSADGYILKFRNSPPYNVQRGTYVGTANFDQVYGIQVDHNGNVYAMGQSLGGTFPTTAGVHMNPNSSQFIVKFDSNLTTNLVSTIFGSGDPLHTNISPVAFLVDTCENVYVSGWGGNIMGVSSLAHTGTTTGMETFAPPGDVPIQTTTDGFDFYFVVFAPGLTDLRYATFYGRVGTGGLGEHVDGGTSRFDKAGVIYQGICSNCGGTAGPPFPTTPGVWATTMPSPNCNQAGLKIAFNIGPVDVNITAGPSTSGCAPLTVNFFNATTNGLSFIWNFGDGSPTVTTYAPSHTFTTAGTFTVTLTSTNANACFKTEDTAYLVIHVDTNKIVPDFTYTVTDSCGPFIASFTNTSTTNIPTGAPTYEWSFGDGGTFSGFAPPPHNYTDTGWYTVRLVMAHPDACKSPDTVEKRIHIYYQLVSANFSIPDSVCYGAVVPITGGPVNATNVLWTYGDGKTSTVTVPTHAYTAAGTYTVTLVAQNPGACNGSDTIQHVIKILPAPIANFSFIPIKPEANIPTKFTNKSINAVRYEWAFGDDTYSTEEHPTHQYTRTGSFKACLTAYNTSSCPSIACKDVPAEVLPLIGLPTGFSPNGDGKNDILYVHGAAIKNMNLKIYNRWGQLIFESNSLDVGWDGTFGGQPQPMEAYGYVLNADFIDGSTRLLKGNVTLIR</sequence>
<keyword evidence="4" id="KW-1185">Reference proteome</keyword>
<feature type="chain" id="PRO_5046534966" description="PKD domain-containing protein" evidence="1">
    <location>
        <begin position="22"/>
        <end position="1193"/>
    </location>
</feature>
<dbReference type="InterPro" id="IPR035986">
    <property type="entry name" value="PKD_dom_sf"/>
</dbReference>
<dbReference type="InterPro" id="IPR026341">
    <property type="entry name" value="T9SS_type_B"/>
</dbReference>
<dbReference type="Pfam" id="PF13585">
    <property type="entry name" value="CHU_C"/>
    <property type="match status" value="1"/>
</dbReference>
<dbReference type="PANTHER" id="PTHR35580:SF1">
    <property type="entry name" value="PHYTASE-LIKE DOMAIN-CONTAINING PROTEIN"/>
    <property type="match status" value="1"/>
</dbReference>
<reference evidence="4" key="1">
    <citation type="journal article" date="2019" name="Int. J. Syst. Evol. Microbiol.">
        <title>The Global Catalogue of Microorganisms (GCM) 10K type strain sequencing project: providing services to taxonomists for standard genome sequencing and annotation.</title>
        <authorList>
            <consortium name="The Broad Institute Genomics Platform"/>
            <consortium name="The Broad Institute Genome Sequencing Center for Infectious Disease"/>
            <person name="Wu L."/>
            <person name="Ma J."/>
        </authorList>
    </citation>
    <scope>NUCLEOTIDE SEQUENCE [LARGE SCALE GENOMIC DNA]</scope>
    <source>
        <strain evidence="4">JCM 32105</strain>
    </source>
</reference>
<comment type="caution">
    <text evidence="3">The sequence shown here is derived from an EMBL/GenBank/DDBJ whole genome shotgun (WGS) entry which is preliminary data.</text>
</comment>
<feature type="domain" description="PKD" evidence="2">
    <location>
        <begin position="962"/>
        <end position="1004"/>
    </location>
</feature>
<feature type="domain" description="PKD" evidence="2">
    <location>
        <begin position="1049"/>
        <end position="1089"/>
    </location>
</feature>
<dbReference type="CDD" id="cd00146">
    <property type="entry name" value="PKD"/>
    <property type="match status" value="4"/>
</dbReference>
<dbReference type="NCBIfam" id="TIGR04131">
    <property type="entry name" value="Bac_Flav_CTERM"/>
    <property type="match status" value="1"/>
</dbReference>
<dbReference type="InterPro" id="IPR000601">
    <property type="entry name" value="PKD_dom"/>
</dbReference>
<dbReference type="SMART" id="SM00089">
    <property type="entry name" value="PKD"/>
    <property type="match status" value="4"/>
</dbReference>
<evidence type="ECO:0000259" key="2">
    <source>
        <dbReference type="PROSITE" id="PS50093"/>
    </source>
</evidence>
<feature type="domain" description="PKD" evidence="2">
    <location>
        <begin position="887"/>
        <end position="922"/>
    </location>
</feature>
<dbReference type="SUPFAM" id="SSF49299">
    <property type="entry name" value="PKD domain"/>
    <property type="match status" value="4"/>
</dbReference>
<dbReference type="PROSITE" id="PS50093">
    <property type="entry name" value="PKD"/>
    <property type="match status" value="4"/>
</dbReference>
<accession>A0ABP8NNA4</accession>
<dbReference type="PANTHER" id="PTHR35580">
    <property type="entry name" value="CELL SURFACE GLYCOPROTEIN (S-LAYER PROTEIN)-LIKE PROTEIN"/>
    <property type="match status" value="1"/>
</dbReference>
<keyword evidence="1" id="KW-0732">Signal</keyword>